<dbReference type="PANTHER" id="PTHR11615">
    <property type="entry name" value="NITRATE, FORMATE, IRON DEHYDROGENASE"/>
    <property type="match status" value="1"/>
</dbReference>
<dbReference type="AlphaFoldDB" id="A0A1B1YBD2"/>
<dbReference type="Pfam" id="PF02906">
    <property type="entry name" value="Fe_hyd_lg_C"/>
    <property type="match status" value="1"/>
</dbReference>
<dbReference type="InterPro" id="IPR007202">
    <property type="entry name" value="4Fe-4S_dom"/>
</dbReference>
<evidence type="ECO:0000256" key="4">
    <source>
        <dbReference type="ARBA" id="ARBA00023014"/>
    </source>
</evidence>
<keyword evidence="1" id="KW-0004">4Fe-4S</keyword>
<dbReference type="OrthoDB" id="9798098at2"/>
<dbReference type="InterPro" id="IPR050340">
    <property type="entry name" value="Cytosolic_Fe-S_CAF"/>
</dbReference>
<dbReference type="InterPro" id="IPR017896">
    <property type="entry name" value="4Fe4S_Fe-S-bd"/>
</dbReference>
<dbReference type="Gene3D" id="3.40.950.10">
    <property type="entry name" value="Fe-only Hydrogenase (Larger Subunit), Chain L, domain 3"/>
    <property type="match status" value="1"/>
</dbReference>
<accession>A0A1B1YBD2</accession>
<dbReference type="Gene3D" id="1.10.15.40">
    <property type="entry name" value="Electron transport complex subunit B, putative Fe-S cluster"/>
    <property type="match status" value="1"/>
</dbReference>
<dbReference type="PROSITE" id="PS51379">
    <property type="entry name" value="4FE4S_FER_2"/>
    <property type="match status" value="2"/>
</dbReference>
<evidence type="ECO:0000256" key="1">
    <source>
        <dbReference type="ARBA" id="ARBA00022485"/>
    </source>
</evidence>
<keyword evidence="2" id="KW-0479">Metal-binding</keyword>
<evidence type="ECO:0000259" key="6">
    <source>
        <dbReference type="PROSITE" id="PS51656"/>
    </source>
</evidence>
<evidence type="ECO:0000256" key="2">
    <source>
        <dbReference type="ARBA" id="ARBA00022723"/>
    </source>
</evidence>
<keyword evidence="4" id="KW-0411">Iron-sulfur</keyword>
<sequence length="445" mass="49208">MAEYFHSVTLEKEKCRGCTNCIKHCPTEAIRVRNGKAMIINERCIDCGECIRVCPYHAKKAVTDPLSVMNEYEFRVALPAPSLYGQFGKEYSRERILKGLTELGFDWVFEVARAAEIVSDATRHILKSGKVRKPLISSACPAVVRLIQVRFPNLINNILKLESPMEVAARIAKQTVVSEKNIPAEKVGVFFISPCAAKVTSVKAPYEKKESSVNGVFSIKDIHIKLMEKMKNIPPDCDCELVSSGAYGVGWAGSGGECAALERPKTLAVHGIHNVIAIFEEIVEEKLKDVDFVEALSCIEGCLGGPLTAVNPFVAKTNLKCQVNRAKSKDFSSENTAADYQDLLWTKDMEYKPILKLDENVMKAMIKMQKLEEINDGLPGLDCGACGSPNCRALAEDIVRGLAFETDCIFKLREKVSDLADQMKAFEHIYRTKQDGSGRGKTNDG</sequence>
<dbReference type="PROSITE" id="PS51656">
    <property type="entry name" value="4FE4S"/>
    <property type="match status" value="1"/>
</dbReference>
<dbReference type="RefSeq" id="WP_015358348.1">
    <property type="nucleotide sequence ID" value="NZ_CP014672.1"/>
</dbReference>
<evidence type="ECO:0000313" key="8">
    <source>
        <dbReference type="Proteomes" id="UP000092971"/>
    </source>
</evidence>
<protein>
    <submittedName>
        <fullName evidence="7">Ferredoxin</fullName>
    </submittedName>
</protein>
<dbReference type="GO" id="GO:0051539">
    <property type="term" value="F:4 iron, 4 sulfur cluster binding"/>
    <property type="evidence" value="ECO:0007669"/>
    <property type="project" value="UniProtKB-KW"/>
</dbReference>
<dbReference type="InterPro" id="IPR004108">
    <property type="entry name" value="Fe_hydrogenase_lsu_C"/>
</dbReference>
<feature type="domain" description="4Fe-4S ferredoxin-type" evidence="5">
    <location>
        <begin position="36"/>
        <end position="64"/>
    </location>
</feature>
<evidence type="ECO:0000313" key="7">
    <source>
        <dbReference type="EMBL" id="ANW98073.1"/>
    </source>
</evidence>
<dbReference type="Proteomes" id="UP000092971">
    <property type="component" value="Chromosome"/>
</dbReference>
<feature type="domain" description="4Fe-4S ferredoxin-type" evidence="5">
    <location>
        <begin position="6"/>
        <end position="35"/>
    </location>
</feature>
<dbReference type="Gene3D" id="3.30.70.20">
    <property type="match status" value="1"/>
</dbReference>
<dbReference type="EMBL" id="CP014672">
    <property type="protein sequence ID" value="ANW98073.1"/>
    <property type="molecule type" value="Genomic_DNA"/>
</dbReference>
<organism evidence="7 8">
    <name type="scientific">Thermoclostridium stercorarium subsp. thermolacticum DSM 2910</name>
    <dbReference type="NCBI Taxonomy" id="1121336"/>
    <lineage>
        <taxon>Bacteria</taxon>
        <taxon>Bacillati</taxon>
        <taxon>Bacillota</taxon>
        <taxon>Clostridia</taxon>
        <taxon>Eubacteriales</taxon>
        <taxon>Oscillospiraceae</taxon>
        <taxon>Thermoclostridium</taxon>
    </lineage>
</organism>
<reference evidence="7 8" key="1">
    <citation type="submission" date="2016-02" db="EMBL/GenBank/DDBJ databases">
        <title>Comparison of Clostridium stercorarium subspecies using comparative genomics and transcriptomics.</title>
        <authorList>
            <person name="Schellenberg J."/>
            <person name="Thallinger G."/>
            <person name="Levin D.B."/>
            <person name="Zhang X."/>
            <person name="Alvare G."/>
            <person name="Fristensky B."/>
            <person name="Sparling R."/>
        </authorList>
    </citation>
    <scope>NUCLEOTIDE SEQUENCE [LARGE SCALE GENOMIC DNA]</scope>
    <source>
        <strain evidence="7 8">DSM 2910</strain>
    </source>
</reference>
<dbReference type="PROSITE" id="PS00198">
    <property type="entry name" value="4FE4S_FER_1"/>
    <property type="match status" value="1"/>
</dbReference>
<dbReference type="InterPro" id="IPR009016">
    <property type="entry name" value="Fe_hydrogenase"/>
</dbReference>
<dbReference type="Pfam" id="PF04060">
    <property type="entry name" value="FeS"/>
    <property type="match status" value="1"/>
</dbReference>
<dbReference type="Pfam" id="PF13237">
    <property type="entry name" value="Fer4_10"/>
    <property type="match status" value="1"/>
</dbReference>
<dbReference type="SUPFAM" id="SSF53920">
    <property type="entry name" value="Fe-only hydrogenase"/>
    <property type="match status" value="1"/>
</dbReference>
<feature type="domain" description="4Fe-4S" evidence="6">
    <location>
        <begin position="366"/>
        <end position="425"/>
    </location>
</feature>
<keyword evidence="3" id="KW-0408">Iron</keyword>
<proteinExistence type="predicted"/>
<dbReference type="SUPFAM" id="SSF54862">
    <property type="entry name" value="4Fe-4S ferredoxins"/>
    <property type="match status" value="1"/>
</dbReference>
<evidence type="ECO:0000256" key="3">
    <source>
        <dbReference type="ARBA" id="ARBA00023004"/>
    </source>
</evidence>
<name>A0A1B1YBD2_THEST</name>
<gene>
    <name evidence="7" type="ORF">CSTERTH_02940</name>
</gene>
<evidence type="ECO:0000259" key="5">
    <source>
        <dbReference type="PROSITE" id="PS51379"/>
    </source>
</evidence>
<dbReference type="InterPro" id="IPR017900">
    <property type="entry name" value="4Fe4S_Fe_S_CS"/>
</dbReference>
<dbReference type="GO" id="GO:0046872">
    <property type="term" value="F:metal ion binding"/>
    <property type="evidence" value="ECO:0007669"/>
    <property type="project" value="UniProtKB-KW"/>
</dbReference>